<evidence type="ECO:0000313" key="3">
    <source>
        <dbReference type="Proteomes" id="UP000799324"/>
    </source>
</evidence>
<name>A0A6A6SZE0_9PLEO</name>
<feature type="region of interest" description="Disordered" evidence="1">
    <location>
        <begin position="152"/>
        <end position="172"/>
    </location>
</feature>
<dbReference type="AlphaFoldDB" id="A0A6A6SZE0"/>
<accession>A0A6A6SZE0</accession>
<organism evidence="2 3">
    <name type="scientific">Lophiostoma macrostomum CBS 122681</name>
    <dbReference type="NCBI Taxonomy" id="1314788"/>
    <lineage>
        <taxon>Eukaryota</taxon>
        <taxon>Fungi</taxon>
        <taxon>Dikarya</taxon>
        <taxon>Ascomycota</taxon>
        <taxon>Pezizomycotina</taxon>
        <taxon>Dothideomycetes</taxon>
        <taxon>Pleosporomycetidae</taxon>
        <taxon>Pleosporales</taxon>
        <taxon>Lophiostomataceae</taxon>
        <taxon>Lophiostoma</taxon>
    </lineage>
</organism>
<feature type="compositionally biased region" description="Polar residues" evidence="1">
    <location>
        <begin position="95"/>
        <end position="118"/>
    </location>
</feature>
<sequence>MDRFECRLELGRAPAKKQVDPLDAGLNTNPRTQVVRFISKNKSMEKRVSQLKARVSTLLLNAPATKRVFDIRNPSRTFFRTHVTKGEVHKRDQGENTPSTTMSARSGASSNLDAGPSTVENSFNKRSCYYVQEQLRHCVQGLRGKAQRVGNCDRALPYGSLPGTTSRRRTTT</sequence>
<keyword evidence="3" id="KW-1185">Reference proteome</keyword>
<feature type="region of interest" description="Disordered" evidence="1">
    <location>
        <begin position="84"/>
        <end position="118"/>
    </location>
</feature>
<gene>
    <name evidence="2" type="ORF">K491DRAFT_524586</name>
</gene>
<dbReference type="Proteomes" id="UP000799324">
    <property type="component" value="Unassembled WGS sequence"/>
</dbReference>
<protein>
    <submittedName>
        <fullName evidence="2">Uncharacterized protein</fullName>
    </submittedName>
</protein>
<feature type="compositionally biased region" description="Basic and acidic residues" evidence="1">
    <location>
        <begin position="84"/>
        <end position="94"/>
    </location>
</feature>
<evidence type="ECO:0000256" key="1">
    <source>
        <dbReference type="SAM" id="MobiDB-lite"/>
    </source>
</evidence>
<proteinExistence type="predicted"/>
<evidence type="ECO:0000313" key="2">
    <source>
        <dbReference type="EMBL" id="KAF2653139.1"/>
    </source>
</evidence>
<dbReference type="EMBL" id="MU004386">
    <property type="protein sequence ID" value="KAF2653139.1"/>
    <property type="molecule type" value="Genomic_DNA"/>
</dbReference>
<reference evidence="2" key="1">
    <citation type="journal article" date="2020" name="Stud. Mycol.">
        <title>101 Dothideomycetes genomes: a test case for predicting lifestyles and emergence of pathogens.</title>
        <authorList>
            <person name="Haridas S."/>
            <person name="Albert R."/>
            <person name="Binder M."/>
            <person name="Bloem J."/>
            <person name="Labutti K."/>
            <person name="Salamov A."/>
            <person name="Andreopoulos B."/>
            <person name="Baker S."/>
            <person name="Barry K."/>
            <person name="Bills G."/>
            <person name="Bluhm B."/>
            <person name="Cannon C."/>
            <person name="Castanera R."/>
            <person name="Culley D."/>
            <person name="Daum C."/>
            <person name="Ezra D."/>
            <person name="Gonzalez J."/>
            <person name="Henrissat B."/>
            <person name="Kuo A."/>
            <person name="Liang C."/>
            <person name="Lipzen A."/>
            <person name="Lutzoni F."/>
            <person name="Magnuson J."/>
            <person name="Mondo S."/>
            <person name="Nolan M."/>
            <person name="Ohm R."/>
            <person name="Pangilinan J."/>
            <person name="Park H.-J."/>
            <person name="Ramirez L."/>
            <person name="Alfaro M."/>
            <person name="Sun H."/>
            <person name="Tritt A."/>
            <person name="Yoshinaga Y."/>
            <person name="Zwiers L.-H."/>
            <person name="Turgeon B."/>
            <person name="Goodwin S."/>
            <person name="Spatafora J."/>
            <person name="Crous P."/>
            <person name="Grigoriev I."/>
        </authorList>
    </citation>
    <scope>NUCLEOTIDE SEQUENCE</scope>
    <source>
        <strain evidence="2">CBS 122681</strain>
    </source>
</reference>